<dbReference type="AlphaFoldDB" id="A0A0W0ZGG3"/>
<protein>
    <submittedName>
        <fullName evidence="1">Uncharacterized protein</fullName>
    </submittedName>
</protein>
<organism evidence="1 2">
    <name type="scientific">Legionella steelei</name>
    <dbReference type="NCBI Taxonomy" id="947033"/>
    <lineage>
        <taxon>Bacteria</taxon>
        <taxon>Pseudomonadati</taxon>
        <taxon>Pseudomonadota</taxon>
        <taxon>Gammaproteobacteria</taxon>
        <taxon>Legionellales</taxon>
        <taxon>Legionellaceae</taxon>
        <taxon>Legionella</taxon>
    </lineage>
</organism>
<dbReference type="STRING" id="947033.Lste_1507"/>
<gene>
    <name evidence="1" type="ORF">Lste_1507</name>
</gene>
<dbReference type="EMBL" id="LNYY01000019">
    <property type="protein sequence ID" value="KTD68349.1"/>
    <property type="molecule type" value="Genomic_DNA"/>
</dbReference>
<sequence>MPNALKERLVNNIVTSFYDFMASTHSCIGRMRKRYLIAFFQPDITIPASKIEISDSTMSASFL</sequence>
<evidence type="ECO:0000313" key="1">
    <source>
        <dbReference type="EMBL" id="KTD68349.1"/>
    </source>
</evidence>
<name>A0A0W0ZGG3_9GAMM</name>
<comment type="caution">
    <text evidence="1">The sequence shown here is derived from an EMBL/GenBank/DDBJ whole genome shotgun (WGS) entry which is preliminary data.</text>
</comment>
<accession>A0A0W0ZGG3</accession>
<proteinExistence type="predicted"/>
<dbReference type="Proteomes" id="UP000054926">
    <property type="component" value="Unassembled WGS sequence"/>
</dbReference>
<dbReference type="PATRIC" id="fig|947033.5.peg.1600"/>
<reference evidence="1 2" key="1">
    <citation type="submission" date="2015-11" db="EMBL/GenBank/DDBJ databases">
        <title>Genomic analysis of 38 Legionella species identifies large and diverse effector repertoires.</title>
        <authorList>
            <person name="Burstein D."/>
            <person name="Amaro F."/>
            <person name="Zusman T."/>
            <person name="Lifshitz Z."/>
            <person name="Cohen O."/>
            <person name="Gilbert J.A."/>
            <person name="Pupko T."/>
            <person name="Shuman H.A."/>
            <person name="Segal G."/>
        </authorList>
    </citation>
    <scope>NUCLEOTIDE SEQUENCE [LARGE SCALE GENOMIC DNA]</scope>
    <source>
        <strain evidence="1 2">IMVS3376</strain>
    </source>
</reference>
<keyword evidence="2" id="KW-1185">Reference proteome</keyword>
<evidence type="ECO:0000313" key="2">
    <source>
        <dbReference type="Proteomes" id="UP000054926"/>
    </source>
</evidence>